<dbReference type="InterPro" id="IPR050706">
    <property type="entry name" value="Cyclic-di-GMP_PDE-like"/>
</dbReference>
<dbReference type="InterPro" id="IPR035919">
    <property type="entry name" value="EAL_sf"/>
</dbReference>
<dbReference type="InterPro" id="IPR001633">
    <property type="entry name" value="EAL_dom"/>
</dbReference>
<dbReference type="Pfam" id="PF00563">
    <property type="entry name" value="EAL"/>
    <property type="match status" value="1"/>
</dbReference>
<evidence type="ECO:0000259" key="1">
    <source>
        <dbReference type="PROSITE" id="PS50883"/>
    </source>
</evidence>
<dbReference type="GO" id="GO:0071111">
    <property type="term" value="F:cyclic-guanylate-specific phosphodiesterase activity"/>
    <property type="evidence" value="ECO:0007669"/>
    <property type="project" value="InterPro"/>
</dbReference>
<evidence type="ECO:0000313" key="3">
    <source>
        <dbReference type="Proteomes" id="UP000218238"/>
    </source>
</evidence>
<dbReference type="Gene3D" id="3.20.20.450">
    <property type="entry name" value="EAL domain"/>
    <property type="match status" value="1"/>
</dbReference>
<dbReference type="CDD" id="cd01948">
    <property type="entry name" value="EAL"/>
    <property type="match status" value="1"/>
</dbReference>
<dbReference type="EMBL" id="NTFS01000414">
    <property type="protein sequence ID" value="PAX51343.1"/>
    <property type="molecule type" value="Genomic_DNA"/>
</dbReference>
<dbReference type="PANTHER" id="PTHR33121:SF71">
    <property type="entry name" value="OXYGEN SENSOR PROTEIN DOSP"/>
    <property type="match status" value="1"/>
</dbReference>
<protein>
    <submittedName>
        <fullName evidence="2">Diguanylate phosphodiesterase</fullName>
    </submittedName>
</protein>
<reference evidence="2 3" key="1">
    <citation type="submission" date="2017-08" db="EMBL/GenBank/DDBJ databases">
        <title>Draft genome sequence of filamentous cyanobacterium Calothrix elsteri CCALA 953.</title>
        <authorList>
            <person name="Gagunashvili A.N."/>
            <person name="Elster J."/>
            <person name="Andresson O.S."/>
        </authorList>
    </citation>
    <scope>NUCLEOTIDE SEQUENCE [LARGE SCALE GENOMIC DNA]</scope>
    <source>
        <strain evidence="2 3">CCALA 953</strain>
    </source>
</reference>
<organism evidence="2 3">
    <name type="scientific">Brunnivagina elsteri CCALA 953</name>
    <dbReference type="NCBI Taxonomy" id="987040"/>
    <lineage>
        <taxon>Bacteria</taxon>
        <taxon>Bacillati</taxon>
        <taxon>Cyanobacteriota</taxon>
        <taxon>Cyanophyceae</taxon>
        <taxon>Nostocales</taxon>
        <taxon>Calotrichaceae</taxon>
        <taxon>Brunnivagina</taxon>
    </lineage>
</organism>
<keyword evidence="3" id="KW-1185">Reference proteome</keyword>
<dbReference type="PANTHER" id="PTHR33121">
    <property type="entry name" value="CYCLIC DI-GMP PHOSPHODIESTERASE PDEF"/>
    <property type="match status" value="1"/>
</dbReference>
<dbReference type="SUPFAM" id="SSF141868">
    <property type="entry name" value="EAL domain-like"/>
    <property type="match status" value="1"/>
</dbReference>
<name>A0A2A2TCA3_9CYAN</name>
<accession>A0A2A2TCA3</accession>
<dbReference type="Proteomes" id="UP000218238">
    <property type="component" value="Unassembled WGS sequence"/>
</dbReference>
<evidence type="ECO:0000313" key="2">
    <source>
        <dbReference type="EMBL" id="PAX51343.1"/>
    </source>
</evidence>
<dbReference type="PROSITE" id="PS50883">
    <property type="entry name" value="EAL"/>
    <property type="match status" value="1"/>
</dbReference>
<comment type="caution">
    <text evidence="2">The sequence shown here is derived from an EMBL/GenBank/DDBJ whole genome shotgun (WGS) entry which is preliminary data.</text>
</comment>
<sequence>MFVILPLTESPQAEVIVICGLPLDSDLLVDVYGKIVSSFYQASKQNFLKIELIEAAILDSLKYHFGFLSSSLYQRRFNLFCQRLKQMVVYFEPVLNLEPDDLFISGWEALARNPENHTAPTDLFTAAEMWGSRFTVELDRHFLSVACESYRHARKLTQRRAGDVVPLSVNVYPESIMRSAYFETVKQIVKDKVISPRNLILEISEKSELPHFDNGIRLQNPLQTFKSRLVEYVSQLKIRFAIDDFGVGYASVSRLAGLNPSHVKIDRELLQHHSSHIIINFVHELVGANNLNPAKVIVEGIDETISISLRSLKEIGVSYIQGHLIGKPQPEVYRLSQDKYDELKKMLLQ</sequence>
<dbReference type="SMART" id="SM00052">
    <property type="entry name" value="EAL"/>
    <property type="match status" value="1"/>
</dbReference>
<gene>
    <name evidence="2" type="ORF">CK510_25330</name>
</gene>
<feature type="domain" description="EAL" evidence="1">
    <location>
        <begin position="70"/>
        <end position="342"/>
    </location>
</feature>
<dbReference type="AlphaFoldDB" id="A0A2A2TCA3"/>
<proteinExistence type="predicted"/>